<dbReference type="Gene3D" id="2.60.40.1120">
    <property type="entry name" value="Carboxypeptidase-like, regulatory domain"/>
    <property type="match status" value="1"/>
</dbReference>
<dbReference type="InterPro" id="IPR012910">
    <property type="entry name" value="Plug_dom"/>
</dbReference>
<sequence length="825" mass="91997">MIVFQIDIQFLAKNKFLGKNMVRFCTGLFFFFLVSVFSGFSQTDSLTFSFGKSDGNHPDSYILTGKITSKESGRPIESVGIHVDGIFTGVSTDRFGTYYLTLTPGFHRVVFRHISNIPVFTQISLYENGVVNLQLIEKAFELEGVVVMSDEPDRNVRNPITGVTKLTTAELRAIPAFLGEADIFKGLQLLPGVSSVGEGTSGINVRGAKADQNLLLMNEVLVLSSNHALGFLSGFNTDVTENFTLYKGNLPANFGGRAGSALNILMRPGSKESWQGQVGVGTSNGKILLEGPILEDKVSVIFGGRLSNVNWLLGQARDLDIQNSKLNFYDGYLGVNWDLGKGHQLEANTLVTGDEFQFSDQFGYEWANRISSLRYKGILGENISLTGLLADGNFDNAFFDPEGVEAAKVKNGMRYQQGKASATWANDKLALTGGMEGIYYQGKPERIAPFDETSAVQVEQVGKERGLELSGFLTLEYELGENTGFVGGLRYSTYSQLGSDTVYQYNPNGPISANEISGETPFPKGKIKSYSGLEPRFSLRQNLNPTLSIKLSYARLFQYIQSVSNTFGPTPIDLWQLSTTYIPPQRSDNFSFGVFKNKADNSWEYSIDAFYRTSVNQVEYRDFAQIFLNPHMETELVFGKGEAYGVEFLIKKNLGVVTGWLAYTYSRSFFTSQSGFSEEQINQNERFPSNYDKPHEVNFILSRKMYPRGLFNFSVNYATGRPVSAVSASYILNGGLVVPDYTNRNQYRIPDYFRVDLSYTVEKVFSKRGDSLNFSIYNLFGRKNAYSVFWQKDSDSQELRPYRLAILGSIFPSITYSIKWGGSNE</sequence>
<keyword evidence="8" id="KW-1133">Transmembrane helix</keyword>
<dbReference type="STRING" id="1120964.GCA_001313265_05968"/>
<evidence type="ECO:0000256" key="5">
    <source>
        <dbReference type="ARBA" id="ARBA00023136"/>
    </source>
</evidence>
<feature type="transmembrane region" description="Helical" evidence="8">
    <location>
        <begin position="21"/>
        <end position="40"/>
    </location>
</feature>
<evidence type="ECO:0000256" key="7">
    <source>
        <dbReference type="PROSITE-ProRule" id="PRU01360"/>
    </source>
</evidence>
<dbReference type="InterPro" id="IPR008969">
    <property type="entry name" value="CarboxyPept-like_regulatory"/>
</dbReference>
<evidence type="ECO:0000313" key="11">
    <source>
        <dbReference type="Proteomes" id="UP000236736"/>
    </source>
</evidence>
<evidence type="ECO:0000256" key="8">
    <source>
        <dbReference type="SAM" id="Phobius"/>
    </source>
</evidence>
<evidence type="ECO:0000313" key="10">
    <source>
        <dbReference type="EMBL" id="SEF74186.1"/>
    </source>
</evidence>
<dbReference type="PROSITE" id="PS52016">
    <property type="entry name" value="TONB_DEPENDENT_REC_3"/>
    <property type="match status" value="1"/>
</dbReference>
<dbReference type="SUPFAM" id="SSF56935">
    <property type="entry name" value="Porins"/>
    <property type="match status" value="1"/>
</dbReference>
<dbReference type="AlphaFoldDB" id="A0A1H5UGM2"/>
<proteinExistence type="inferred from homology"/>
<evidence type="ECO:0000256" key="4">
    <source>
        <dbReference type="ARBA" id="ARBA00022692"/>
    </source>
</evidence>
<evidence type="ECO:0000256" key="6">
    <source>
        <dbReference type="ARBA" id="ARBA00023237"/>
    </source>
</evidence>
<dbReference type="Proteomes" id="UP000236736">
    <property type="component" value="Unassembled WGS sequence"/>
</dbReference>
<reference evidence="11" key="1">
    <citation type="submission" date="2016-10" db="EMBL/GenBank/DDBJ databases">
        <authorList>
            <person name="Varghese N."/>
            <person name="Submissions S."/>
        </authorList>
    </citation>
    <scope>NUCLEOTIDE SEQUENCE [LARGE SCALE GENOMIC DNA]</scope>
    <source>
        <strain evidence="11">DSM 17298</strain>
    </source>
</reference>
<dbReference type="EMBL" id="FNVR01000004">
    <property type="protein sequence ID" value="SEF74186.1"/>
    <property type="molecule type" value="Genomic_DNA"/>
</dbReference>
<dbReference type="Pfam" id="PF13715">
    <property type="entry name" value="CarbopepD_reg_2"/>
    <property type="match status" value="1"/>
</dbReference>
<dbReference type="GO" id="GO:0009279">
    <property type="term" value="C:cell outer membrane"/>
    <property type="evidence" value="ECO:0007669"/>
    <property type="project" value="UniProtKB-SubCell"/>
</dbReference>
<evidence type="ECO:0000256" key="3">
    <source>
        <dbReference type="ARBA" id="ARBA00022452"/>
    </source>
</evidence>
<dbReference type="Gene3D" id="2.170.130.10">
    <property type="entry name" value="TonB-dependent receptor, plug domain"/>
    <property type="match status" value="1"/>
</dbReference>
<protein>
    <submittedName>
        <fullName evidence="10">TonB-dependent Receptor Plug Domain</fullName>
    </submittedName>
</protein>
<dbReference type="InterPro" id="IPR036942">
    <property type="entry name" value="Beta-barrel_TonB_sf"/>
</dbReference>
<dbReference type="Pfam" id="PF07715">
    <property type="entry name" value="Plug"/>
    <property type="match status" value="1"/>
</dbReference>
<feature type="domain" description="TonB-dependent receptor plug" evidence="9">
    <location>
        <begin position="182"/>
        <end position="259"/>
    </location>
</feature>
<dbReference type="InterPro" id="IPR037066">
    <property type="entry name" value="Plug_dom_sf"/>
</dbReference>
<evidence type="ECO:0000259" key="9">
    <source>
        <dbReference type="Pfam" id="PF07715"/>
    </source>
</evidence>
<keyword evidence="6 7" id="KW-0998">Cell outer membrane</keyword>
<gene>
    <name evidence="10" type="ORF">SAMN03080598_01260</name>
</gene>
<keyword evidence="5 7" id="KW-0472">Membrane</keyword>
<accession>A0A1H5UGM2</accession>
<keyword evidence="4 7" id="KW-0812">Transmembrane</keyword>
<keyword evidence="3 7" id="KW-1134">Transmembrane beta strand</keyword>
<keyword evidence="11" id="KW-1185">Reference proteome</keyword>
<name>A0A1H5UGM2_9BACT</name>
<organism evidence="10 11">
    <name type="scientific">Algoriphagus boritolerans DSM 17298 = JCM 18970</name>
    <dbReference type="NCBI Taxonomy" id="1120964"/>
    <lineage>
        <taxon>Bacteria</taxon>
        <taxon>Pseudomonadati</taxon>
        <taxon>Bacteroidota</taxon>
        <taxon>Cytophagia</taxon>
        <taxon>Cytophagales</taxon>
        <taxon>Cyclobacteriaceae</taxon>
        <taxon>Algoriphagus</taxon>
    </lineage>
</organism>
<evidence type="ECO:0000256" key="1">
    <source>
        <dbReference type="ARBA" id="ARBA00004571"/>
    </source>
</evidence>
<dbReference type="InterPro" id="IPR039426">
    <property type="entry name" value="TonB-dep_rcpt-like"/>
</dbReference>
<evidence type="ECO:0000256" key="2">
    <source>
        <dbReference type="ARBA" id="ARBA00022448"/>
    </source>
</evidence>
<keyword evidence="10" id="KW-0675">Receptor</keyword>
<keyword evidence="2 7" id="KW-0813">Transport</keyword>
<dbReference type="Gene3D" id="2.40.170.20">
    <property type="entry name" value="TonB-dependent receptor, beta-barrel domain"/>
    <property type="match status" value="1"/>
</dbReference>
<comment type="subcellular location">
    <subcellularLocation>
        <location evidence="1 7">Cell outer membrane</location>
        <topology evidence="1 7">Multi-pass membrane protein</topology>
    </subcellularLocation>
</comment>
<comment type="similarity">
    <text evidence="7">Belongs to the TonB-dependent receptor family.</text>
</comment>
<dbReference type="SUPFAM" id="SSF49464">
    <property type="entry name" value="Carboxypeptidase regulatory domain-like"/>
    <property type="match status" value="1"/>
</dbReference>